<dbReference type="EMBL" id="FONY01000002">
    <property type="protein sequence ID" value="SFE51940.1"/>
    <property type="molecule type" value="Genomic_DNA"/>
</dbReference>
<name>A0A1I2B9W3_9BACT</name>
<dbReference type="InterPro" id="IPR007314">
    <property type="entry name" value="Cofac_haem-bd_dom"/>
</dbReference>
<dbReference type="SUPFAM" id="SSF159501">
    <property type="entry name" value="EreA/ChaN-like"/>
    <property type="match status" value="1"/>
</dbReference>
<dbReference type="Gene3D" id="3.40.50.11550">
    <property type="match status" value="1"/>
</dbReference>
<evidence type="ECO:0000313" key="3">
    <source>
        <dbReference type="Proteomes" id="UP000199513"/>
    </source>
</evidence>
<sequence>MNNTLKNKRLGLSIIFLSFSLLSMQSDKPAYFFYDKEGKQSSYSEVLKAAQEADIVLFGELHNNPICHWLQLKLTKDLFKVKTDKLVLAAEMFESDDQLVLNEYLSSFIKESNFEKEAKLWNNYKTDYRPLVEFAKQNKIPFVASNIPRRYASMVASGGLEALKKLDKAATELIAPQPITVDTSLVSYKEMYKMMGGGSGHGGTNGWNIVYAQAVKDATMAHRIAGAWQKGKTVLHYHGTFHSDKFEGIAWYLNQYKPNLKIITISSVEQEEVSTLKAESKNLANFILCIDSEMTKTY</sequence>
<organism evidence="2 3">
    <name type="scientific">Thermoflexibacter ruber</name>
    <dbReference type="NCBI Taxonomy" id="1003"/>
    <lineage>
        <taxon>Bacteria</taxon>
        <taxon>Pseudomonadati</taxon>
        <taxon>Bacteroidota</taxon>
        <taxon>Cytophagia</taxon>
        <taxon>Cytophagales</taxon>
        <taxon>Thermoflexibacteraceae</taxon>
        <taxon>Thermoflexibacter</taxon>
    </lineage>
</organism>
<keyword evidence="3" id="KW-1185">Reference proteome</keyword>
<evidence type="ECO:0000259" key="1">
    <source>
        <dbReference type="Pfam" id="PF04187"/>
    </source>
</evidence>
<dbReference type="Proteomes" id="UP000199513">
    <property type="component" value="Unassembled WGS sequence"/>
</dbReference>
<proteinExistence type="predicted"/>
<dbReference type="Pfam" id="PF04187">
    <property type="entry name" value="Cofac_haem_bdg"/>
    <property type="match status" value="1"/>
</dbReference>
<dbReference type="OrthoDB" id="1680202at2"/>
<accession>A0A1I2B9W3</accession>
<dbReference type="STRING" id="1003.SAMN04488541_1002160"/>
<feature type="domain" description="Haem-binding uptake Tiki superfamily ChaN" evidence="1">
    <location>
        <begin position="47"/>
        <end position="253"/>
    </location>
</feature>
<evidence type="ECO:0000313" key="2">
    <source>
        <dbReference type="EMBL" id="SFE51940.1"/>
    </source>
</evidence>
<dbReference type="CDD" id="cd14727">
    <property type="entry name" value="ChanN-like"/>
    <property type="match status" value="1"/>
</dbReference>
<protein>
    <submittedName>
        <fullName evidence="2">Uncharacterized iron-regulated protein</fullName>
    </submittedName>
</protein>
<dbReference type="AlphaFoldDB" id="A0A1I2B9W3"/>
<gene>
    <name evidence="2" type="ORF">SAMN04488541_1002160</name>
</gene>
<reference evidence="2 3" key="1">
    <citation type="submission" date="2016-10" db="EMBL/GenBank/DDBJ databases">
        <authorList>
            <person name="de Groot N.N."/>
        </authorList>
    </citation>
    <scope>NUCLEOTIDE SEQUENCE [LARGE SCALE GENOMIC DNA]</scope>
    <source>
        <strain>GEY</strain>
        <strain evidence="3">DSM 9560</strain>
    </source>
</reference>
<dbReference type="RefSeq" id="WP_091539042.1">
    <property type="nucleotide sequence ID" value="NZ_FONY01000002.1"/>
</dbReference>